<comment type="caution">
    <text evidence="1">The sequence shown here is derived from an EMBL/GenBank/DDBJ whole genome shotgun (WGS) entry which is preliminary data.</text>
</comment>
<accession>A0ABW7X9Z1</accession>
<reference evidence="1 2" key="1">
    <citation type="submission" date="2024-10" db="EMBL/GenBank/DDBJ databases">
        <title>The Natural Products Discovery Center: Release of the First 8490 Sequenced Strains for Exploring Actinobacteria Biosynthetic Diversity.</title>
        <authorList>
            <person name="Kalkreuter E."/>
            <person name="Kautsar S.A."/>
            <person name="Yang D."/>
            <person name="Bader C.D."/>
            <person name="Teijaro C.N."/>
            <person name="Fluegel L."/>
            <person name="Davis C.M."/>
            <person name="Simpson J.R."/>
            <person name="Lauterbach L."/>
            <person name="Steele A.D."/>
            <person name="Gui C."/>
            <person name="Meng S."/>
            <person name="Li G."/>
            <person name="Viehrig K."/>
            <person name="Ye F."/>
            <person name="Su P."/>
            <person name="Kiefer A.F."/>
            <person name="Nichols A."/>
            <person name="Cepeda A.J."/>
            <person name="Yan W."/>
            <person name="Fan B."/>
            <person name="Jiang Y."/>
            <person name="Adhikari A."/>
            <person name="Zheng C.-J."/>
            <person name="Schuster L."/>
            <person name="Cowan T.M."/>
            <person name="Smanski M.J."/>
            <person name="Chevrette M.G."/>
            <person name="De Carvalho L.P.S."/>
            <person name="Shen B."/>
        </authorList>
    </citation>
    <scope>NUCLEOTIDE SEQUENCE [LARGE SCALE GENOMIC DNA]</scope>
    <source>
        <strain evidence="1 2">NPDC019275</strain>
    </source>
</reference>
<keyword evidence="2" id="KW-1185">Reference proteome</keyword>
<dbReference type="RefSeq" id="WP_357402785.1">
    <property type="nucleotide sequence ID" value="NZ_JBEYCD010000003.1"/>
</dbReference>
<evidence type="ECO:0000313" key="1">
    <source>
        <dbReference type="EMBL" id="MFI2477941.1"/>
    </source>
</evidence>
<proteinExistence type="predicted"/>
<protein>
    <recommendedName>
        <fullName evidence="3">HEXXH motif-containing protein</fullName>
    </recommendedName>
</protein>
<sequence>MKAEHFATESAALASEARHWRRACAGLGDLEVSASPAAWRELESYLGLSVRANLSAQAKRLTAQADRTIFTIQGATSLADLRTARTELLALRRRYQQAETIVDFYCDAVNTRTNPRTAAVLRGLDALAVHSMDQVLRPLGIDSPSVLTYLDKGMGASILRAGVRLWDASLSPAAAIKITRHNLMQPTSLVHETGHQVAHLTGWTKELAAALDEVIAPYSAPAAAAWQSWASEVAADVYAFCLLGFAPVPALATVVDGTSHQVFRMVPGDPHPISALRVQFNVALCRAWFGAGTWDSLGQRWLARHPPARASSEVRAIISASLPLLPALAEVCTRVPMRAFQGVPLSALADPRRLSPHELNRLADRAGASLYTSTYLQRVEPMRILALTVLRGLESPTAPTEMETWLRRMGGDRAAAA</sequence>
<dbReference type="Proteomes" id="UP001611415">
    <property type="component" value="Unassembled WGS sequence"/>
</dbReference>
<evidence type="ECO:0000313" key="2">
    <source>
        <dbReference type="Proteomes" id="UP001611415"/>
    </source>
</evidence>
<gene>
    <name evidence="1" type="ORF">ACH49W_31650</name>
</gene>
<organism evidence="1 2">
    <name type="scientific">Nocardia xishanensis</name>
    <dbReference type="NCBI Taxonomy" id="238964"/>
    <lineage>
        <taxon>Bacteria</taxon>
        <taxon>Bacillati</taxon>
        <taxon>Actinomycetota</taxon>
        <taxon>Actinomycetes</taxon>
        <taxon>Mycobacteriales</taxon>
        <taxon>Nocardiaceae</taxon>
        <taxon>Nocardia</taxon>
    </lineage>
</organism>
<evidence type="ECO:0008006" key="3">
    <source>
        <dbReference type="Google" id="ProtNLM"/>
    </source>
</evidence>
<name>A0ABW7X9Z1_9NOCA</name>
<dbReference type="EMBL" id="JBIRYO010000031">
    <property type="protein sequence ID" value="MFI2477941.1"/>
    <property type="molecule type" value="Genomic_DNA"/>
</dbReference>